<accession>A0A380MRX2</accession>
<keyword evidence="2" id="KW-1185">Reference proteome</keyword>
<dbReference type="Proteomes" id="UP000254601">
    <property type="component" value="Unassembled WGS sequence"/>
</dbReference>
<organism evidence="1 2">
    <name type="scientific">Suttonella ornithocola</name>
    <dbReference type="NCBI Taxonomy" id="279832"/>
    <lineage>
        <taxon>Bacteria</taxon>
        <taxon>Pseudomonadati</taxon>
        <taxon>Pseudomonadota</taxon>
        <taxon>Gammaproteobacteria</taxon>
        <taxon>Cardiobacteriales</taxon>
        <taxon>Cardiobacteriaceae</taxon>
        <taxon>Suttonella</taxon>
    </lineage>
</organism>
<dbReference type="RefSeq" id="WP_072577011.1">
    <property type="nucleotide sequence ID" value="NZ_LWHB01000125.1"/>
</dbReference>
<dbReference type="AlphaFoldDB" id="A0A380MRX2"/>
<name>A0A380MRX2_9GAMM</name>
<protein>
    <recommendedName>
        <fullName evidence="3">HTH cro/C1-type domain-containing protein</fullName>
    </recommendedName>
</protein>
<gene>
    <name evidence="1" type="ORF">NCTC13337_01063</name>
</gene>
<evidence type="ECO:0008006" key="3">
    <source>
        <dbReference type="Google" id="ProtNLM"/>
    </source>
</evidence>
<sequence length="77" mass="9235">MRPENVEINLDFNHLRNLIDDIGLSQTEIAHKLGISKRDFRSYLFAQDAKTYKPMPYVVYYALYVWATYERFKKKSI</sequence>
<dbReference type="GO" id="GO:0003677">
    <property type="term" value="F:DNA binding"/>
    <property type="evidence" value="ECO:0007669"/>
    <property type="project" value="InterPro"/>
</dbReference>
<dbReference type="EMBL" id="UHIC01000001">
    <property type="protein sequence ID" value="SUO95038.1"/>
    <property type="molecule type" value="Genomic_DNA"/>
</dbReference>
<dbReference type="Gene3D" id="1.10.260.40">
    <property type="entry name" value="lambda repressor-like DNA-binding domains"/>
    <property type="match status" value="1"/>
</dbReference>
<evidence type="ECO:0000313" key="1">
    <source>
        <dbReference type="EMBL" id="SUO95038.1"/>
    </source>
</evidence>
<reference evidence="1 2" key="1">
    <citation type="submission" date="2018-06" db="EMBL/GenBank/DDBJ databases">
        <authorList>
            <consortium name="Pathogen Informatics"/>
            <person name="Doyle S."/>
        </authorList>
    </citation>
    <scope>NUCLEOTIDE SEQUENCE [LARGE SCALE GENOMIC DNA]</scope>
    <source>
        <strain evidence="1 2">NCTC13337</strain>
    </source>
</reference>
<evidence type="ECO:0000313" key="2">
    <source>
        <dbReference type="Proteomes" id="UP000254601"/>
    </source>
</evidence>
<dbReference type="InterPro" id="IPR010982">
    <property type="entry name" value="Lambda_DNA-bd_dom_sf"/>
</dbReference>
<dbReference type="SUPFAM" id="SSF47413">
    <property type="entry name" value="lambda repressor-like DNA-binding domains"/>
    <property type="match status" value="1"/>
</dbReference>
<dbReference type="OrthoDB" id="6940327at2"/>
<proteinExistence type="predicted"/>